<protein>
    <recommendedName>
        <fullName evidence="3">Peptidase A2 domain-containing protein</fullName>
    </recommendedName>
</protein>
<proteinExistence type="predicted"/>
<feature type="signal peptide" evidence="2">
    <location>
        <begin position="1"/>
        <end position="22"/>
    </location>
</feature>
<evidence type="ECO:0000259" key="3">
    <source>
        <dbReference type="PROSITE" id="PS50175"/>
    </source>
</evidence>
<dbReference type="CDD" id="cd05483">
    <property type="entry name" value="retropepsin_like_bacteria"/>
    <property type="match status" value="1"/>
</dbReference>
<dbReference type="PROSITE" id="PS00141">
    <property type="entry name" value="ASP_PROTEASE"/>
    <property type="match status" value="1"/>
</dbReference>
<accession>A0A248JXD1</accession>
<keyword evidence="2" id="KW-0732">Signal</keyword>
<keyword evidence="5" id="KW-1185">Reference proteome</keyword>
<sequence>MGMVGMRFTLLGVFLMSALALAAPAALADPADCKLEKVAELPLRLEHNQALVETTINGQPVRALLDTGADLTTISKSGAERLGLELTGNDRVHGIGGEVRMGMVMVSKLAAGDWWAANTILHVAEHDDPAAGVEMILGQDIFAQYDIELDVANGAVRFFRPRDCAGVPLAYWAQTYAQAPLRVLNGGVRRHNQVRVAINGYETWALLDTGAVATQLFTRTARRANVNEDGAGVARGPTFHGVGRKSVSTWIATFDTFAIGEETIRGARLAFGDFSAGFDPDATEMFGMMLGMDFIKAHRIYIANSQGSIYFTNVARPVFAPPQQAAAN</sequence>
<evidence type="ECO:0000313" key="5">
    <source>
        <dbReference type="Proteomes" id="UP000197153"/>
    </source>
</evidence>
<dbReference type="InterPro" id="IPR034122">
    <property type="entry name" value="Retropepsin-like_bacterial"/>
</dbReference>
<evidence type="ECO:0000313" key="4">
    <source>
        <dbReference type="EMBL" id="ASG23151.1"/>
    </source>
</evidence>
<feature type="chain" id="PRO_5012219280" description="Peptidase A2 domain-containing protein" evidence="2">
    <location>
        <begin position="23"/>
        <end position="328"/>
    </location>
</feature>
<evidence type="ECO:0000256" key="1">
    <source>
        <dbReference type="ARBA" id="ARBA00022801"/>
    </source>
</evidence>
<reference evidence="4 5" key="1">
    <citation type="submission" date="2017-06" db="EMBL/GenBank/DDBJ databases">
        <title>Complete genome sequence of Nitrospirillum amazonense strain CBAmC, an endophytic nitrogen-fixing and plant growth-promoting bacterium, isolated from sugarcane.</title>
        <authorList>
            <person name="Schwab S."/>
            <person name="dos Santos Teixeira K.R."/>
            <person name="Simoes Araujo J.L."/>
            <person name="Soares Vidal M."/>
            <person name="Borges de Freitas H.R."/>
            <person name="Rivello Crivelaro A.L."/>
            <person name="Bueno de Camargo Nunes A."/>
            <person name="dos Santos C.M."/>
            <person name="Palmeira da Silva Rosa D."/>
            <person name="da Silva Padilha D."/>
            <person name="da Silva E."/>
            <person name="Araujo Terra L."/>
            <person name="Soares Mendes V."/>
            <person name="Farinelli L."/>
            <person name="Magalhaes Cruz L."/>
            <person name="Baldani J.I."/>
        </authorList>
    </citation>
    <scope>NUCLEOTIDE SEQUENCE [LARGE SCALE GENOMIC DNA]</scope>
    <source>
        <strain evidence="4 5">CBAmC</strain>
    </source>
</reference>
<dbReference type="GO" id="GO:0004190">
    <property type="term" value="F:aspartic-type endopeptidase activity"/>
    <property type="evidence" value="ECO:0007669"/>
    <property type="project" value="InterPro"/>
</dbReference>
<name>A0A248JXD1_9PROT</name>
<dbReference type="Gene3D" id="2.40.70.10">
    <property type="entry name" value="Acid Proteases"/>
    <property type="match status" value="2"/>
</dbReference>
<gene>
    <name evidence="4" type="ORF">Y958_20115</name>
</gene>
<dbReference type="PANTHER" id="PTHR12917">
    <property type="entry name" value="ASPARTYL PROTEASE DDI-RELATED"/>
    <property type="match status" value="1"/>
</dbReference>
<dbReference type="PROSITE" id="PS50175">
    <property type="entry name" value="ASP_PROT_RETROV"/>
    <property type="match status" value="1"/>
</dbReference>
<dbReference type="SUPFAM" id="SSF50630">
    <property type="entry name" value="Acid proteases"/>
    <property type="match status" value="2"/>
</dbReference>
<dbReference type="AlphaFoldDB" id="A0A248JXD1"/>
<dbReference type="PANTHER" id="PTHR12917:SF18">
    <property type="entry name" value="DNA DAMAGE-INDUCIBLE PROTEIN 1-LIKE"/>
    <property type="match status" value="1"/>
</dbReference>
<dbReference type="Proteomes" id="UP000197153">
    <property type="component" value="Chromosome 2"/>
</dbReference>
<dbReference type="GO" id="GO:0006508">
    <property type="term" value="P:proteolysis"/>
    <property type="evidence" value="ECO:0007669"/>
    <property type="project" value="InterPro"/>
</dbReference>
<dbReference type="InterPro" id="IPR021109">
    <property type="entry name" value="Peptidase_aspartic_dom_sf"/>
</dbReference>
<feature type="domain" description="Peptidase A2" evidence="3">
    <location>
        <begin position="61"/>
        <end position="100"/>
    </location>
</feature>
<dbReference type="Pfam" id="PF13650">
    <property type="entry name" value="Asp_protease_2"/>
    <property type="match status" value="2"/>
</dbReference>
<dbReference type="InterPro" id="IPR001995">
    <property type="entry name" value="Peptidase_A2_cat"/>
</dbReference>
<dbReference type="InterPro" id="IPR001969">
    <property type="entry name" value="Aspartic_peptidase_AS"/>
</dbReference>
<evidence type="ECO:0000256" key="2">
    <source>
        <dbReference type="SAM" id="SignalP"/>
    </source>
</evidence>
<dbReference type="EMBL" id="CP022111">
    <property type="protein sequence ID" value="ASG23151.1"/>
    <property type="molecule type" value="Genomic_DNA"/>
</dbReference>
<organism evidence="4 5">
    <name type="scientific">Nitrospirillum viridazoti CBAmc</name>
    <dbReference type="NCBI Taxonomy" id="1441467"/>
    <lineage>
        <taxon>Bacteria</taxon>
        <taxon>Pseudomonadati</taxon>
        <taxon>Pseudomonadota</taxon>
        <taxon>Alphaproteobacteria</taxon>
        <taxon>Rhodospirillales</taxon>
        <taxon>Azospirillaceae</taxon>
        <taxon>Nitrospirillum</taxon>
        <taxon>Nitrospirillum viridazoti</taxon>
    </lineage>
</organism>
<keyword evidence="1" id="KW-0378">Hydrolase</keyword>
<dbReference type="KEGG" id="nao:Y958_20115"/>